<evidence type="ECO:0000256" key="1">
    <source>
        <dbReference type="SAM" id="MobiDB-lite"/>
    </source>
</evidence>
<evidence type="ECO:0000256" key="2">
    <source>
        <dbReference type="SAM" id="Phobius"/>
    </source>
</evidence>
<organism evidence="3 4">
    <name type="scientific">Paractinoplanes ferrugineus</name>
    <dbReference type="NCBI Taxonomy" id="113564"/>
    <lineage>
        <taxon>Bacteria</taxon>
        <taxon>Bacillati</taxon>
        <taxon>Actinomycetota</taxon>
        <taxon>Actinomycetes</taxon>
        <taxon>Micromonosporales</taxon>
        <taxon>Micromonosporaceae</taxon>
        <taxon>Paractinoplanes</taxon>
    </lineage>
</organism>
<accession>A0A919MJ11</accession>
<dbReference type="AlphaFoldDB" id="A0A919MJ11"/>
<keyword evidence="2" id="KW-0812">Transmembrane</keyword>
<dbReference type="Proteomes" id="UP000598174">
    <property type="component" value="Unassembled WGS sequence"/>
</dbReference>
<comment type="caution">
    <text evidence="3">The sequence shown here is derived from an EMBL/GenBank/DDBJ whole genome shotgun (WGS) entry which is preliminary data.</text>
</comment>
<sequence length="65" mass="6830">MRDSPVTLAALLYAATVSAAAFTALIAPTAGRRRAARDVLTILVRRTETTGREPNGPELPPETGP</sequence>
<proteinExistence type="predicted"/>
<gene>
    <name evidence="3" type="ORF">Afe05nite_84490</name>
</gene>
<keyword evidence="2" id="KW-1133">Transmembrane helix</keyword>
<protein>
    <submittedName>
        <fullName evidence="3">Uncharacterized protein</fullName>
    </submittedName>
</protein>
<name>A0A919MJ11_9ACTN</name>
<reference evidence="3" key="1">
    <citation type="submission" date="2021-01" db="EMBL/GenBank/DDBJ databases">
        <title>Whole genome shotgun sequence of Actinoplanes ferrugineus NBRC 15555.</title>
        <authorList>
            <person name="Komaki H."/>
            <person name="Tamura T."/>
        </authorList>
    </citation>
    <scope>NUCLEOTIDE SEQUENCE</scope>
    <source>
        <strain evidence="3">NBRC 15555</strain>
    </source>
</reference>
<keyword evidence="2" id="KW-0472">Membrane</keyword>
<feature type="region of interest" description="Disordered" evidence="1">
    <location>
        <begin position="46"/>
        <end position="65"/>
    </location>
</feature>
<evidence type="ECO:0000313" key="3">
    <source>
        <dbReference type="EMBL" id="GIE16609.1"/>
    </source>
</evidence>
<feature type="transmembrane region" description="Helical" evidence="2">
    <location>
        <begin position="6"/>
        <end position="27"/>
    </location>
</feature>
<dbReference type="EMBL" id="BOMM01000092">
    <property type="protein sequence ID" value="GIE16609.1"/>
    <property type="molecule type" value="Genomic_DNA"/>
</dbReference>
<keyword evidence="4" id="KW-1185">Reference proteome</keyword>
<evidence type="ECO:0000313" key="4">
    <source>
        <dbReference type="Proteomes" id="UP000598174"/>
    </source>
</evidence>
<dbReference type="RefSeq" id="WP_203822936.1">
    <property type="nucleotide sequence ID" value="NZ_BAAABP010000044.1"/>
</dbReference>